<proteinExistence type="inferred from homology"/>
<comment type="catalytic activity">
    <reaction evidence="4">
        <text>a 2'-deoxycytidine in DNA + S-adenosyl-L-methionine = a 5-methyl-2'-deoxycytidine in DNA + S-adenosyl-L-homocysteine + H(+)</text>
        <dbReference type="Rhea" id="RHEA:13681"/>
        <dbReference type="Rhea" id="RHEA-COMP:11369"/>
        <dbReference type="Rhea" id="RHEA-COMP:11370"/>
        <dbReference type="ChEBI" id="CHEBI:15378"/>
        <dbReference type="ChEBI" id="CHEBI:57856"/>
        <dbReference type="ChEBI" id="CHEBI:59789"/>
        <dbReference type="ChEBI" id="CHEBI:85452"/>
        <dbReference type="ChEBI" id="CHEBI:85454"/>
        <dbReference type="EC" id="2.1.1.37"/>
    </reaction>
</comment>
<dbReference type="SUPFAM" id="SSF53335">
    <property type="entry name" value="S-adenosyl-L-methionine-dependent methyltransferases"/>
    <property type="match status" value="1"/>
</dbReference>
<organism evidence="7 8">
    <name type="scientific">Stutzerimonas stutzeri</name>
    <name type="common">Pseudomonas stutzeri</name>
    <dbReference type="NCBI Taxonomy" id="316"/>
    <lineage>
        <taxon>Bacteria</taxon>
        <taxon>Pseudomonadati</taxon>
        <taxon>Pseudomonadota</taxon>
        <taxon>Gammaproteobacteria</taxon>
        <taxon>Pseudomonadales</taxon>
        <taxon>Pseudomonadaceae</taxon>
        <taxon>Stutzerimonas</taxon>
    </lineage>
</organism>
<evidence type="ECO:0000256" key="5">
    <source>
        <dbReference type="PROSITE-ProRule" id="PRU01016"/>
    </source>
</evidence>
<evidence type="ECO:0000256" key="4">
    <source>
        <dbReference type="ARBA" id="ARBA00047422"/>
    </source>
</evidence>
<evidence type="ECO:0000256" key="2">
    <source>
        <dbReference type="ARBA" id="ARBA00022679"/>
    </source>
</evidence>
<dbReference type="GO" id="GO:0032259">
    <property type="term" value="P:methylation"/>
    <property type="evidence" value="ECO:0007669"/>
    <property type="project" value="UniProtKB-KW"/>
</dbReference>
<accession>A0ABD4XVS5</accession>
<dbReference type="GO" id="GO:0003886">
    <property type="term" value="F:DNA (cytosine-5-)-methyltransferase activity"/>
    <property type="evidence" value="ECO:0007669"/>
    <property type="project" value="UniProtKB-EC"/>
</dbReference>
<keyword evidence="3" id="KW-0680">Restriction system</keyword>
<feature type="region of interest" description="Disordered" evidence="6">
    <location>
        <begin position="207"/>
        <end position="228"/>
    </location>
</feature>
<keyword evidence="5" id="KW-0949">S-adenosyl-L-methionine</keyword>
<dbReference type="InterPro" id="IPR001525">
    <property type="entry name" value="C5_MeTfrase"/>
</dbReference>
<dbReference type="Proteomes" id="UP001161139">
    <property type="component" value="Unassembled WGS sequence"/>
</dbReference>
<name>A0ABD4XVS5_STUST</name>
<sequence length="600" mass="66231">MRGYYIKNIGQNRGRPRIWLQGSEVSRAGLRSGDSYSVHVTGGSIVLRADPNGDRVVSAKPAGSAETLPIIDINSQELLALFDGMAAIRMVQRDGEIYLSPIPTELRKKDRLRRLRAKLESGQPLKLGSMSHGGGILSHAVHEGLEENGVESSLAWANEIRPELIEHASQRNPLWTSDTIPIAAPMQEFAFDQRAMTHLPQTDIAEAGWPCSGASKPGRAKRGTSMPEEHPEVGHLVVSGLMIIGRANPAIFLLENVVPYSSSASAAILRSQLRDLGYEVHEKVLRGSDFNALENRERWCLVAVTEGLHFSWDMLQIPEKVDLRLSDVLDDIPLDDPLWSEMRGLKAKQERDLKAGKGFVMQVYDEDSQRVGTMRKGYARCGSTDPKLRHPTNPDLLRPFTVGEHARLKQVPEELVEGLSRTVAHEVLGQSVNYEPFRAVGAAVAQCIEEFAQSLENRPANRDELAQAVASELLETAGLVLSEIRKPVRGVRYQGPITVLDLGVAIQDIGNNVGIIYRVDQLITPEGRVPALGDVVEIVQKLGKRMDVRWFSSQEVTPAPSVDLQARLGELGYPPIQAPAQRMDVEEGHVQVGHSYSFEW</sequence>
<comment type="caution">
    <text evidence="7">The sequence shown here is derived from an EMBL/GenBank/DDBJ whole genome shotgun (WGS) entry which is preliminary data.</text>
</comment>
<dbReference type="InterPro" id="IPR029063">
    <property type="entry name" value="SAM-dependent_MTases_sf"/>
</dbReference>
<evidence type="ECO:0000256" key="1">
    <source>
        <dbReference type="ARBA" id="ARBA00022603"/>
    </source>
</evidence>
<dbReference type="Pfam" id="PF00145">
    <property type="entry name" value="DNA_methylase"/>
    <property type="match status" value="1"/>
</dbReference>
<reference evidence="7" key="1">
    <citation type="submission" date="2022-09" db="EMBL/GenBank/DDBJ databases">
        <title>Intensive care unit water sources are persistently colonized with multi-drug resistant bacteria and are the site of extensive horizontal gene transfer of antibiotic resistance genes.</title>
        <authorList>
            <person name="Diorio-Toth L."/>
        </authorList>
    </citation>
    <scope>NUCLEOTIDE SEQUENCE</scope>
    <source>
        <strain evidence="7">GD03864</strain>
    </source>
</reference>
<evidence type="ECO:0000313" key="7">
    <source>
        <dbReference type="EMBL" id="MDH0686971.1"/>
    </source>
</evidence>
<dbReference type="PROSITE" id="PS51679">
    <property type="entry name" value="SAM_MT_C5"/>
    <property type="match status" value="1"/>
</dbReference>
<evidence type="ECO:0000313" key="8">
    <source>
        <dbReference type="Proteomes" id="UP001161139"/>
    </source>
</evidence>
<keyword evidence="2 5" id="KW-0808">Transferase</keyword>
<keyword evidence="1 5" id="KW-0489">Methyltransferase</keyword>
<protein>
    <submittedName>
        <fullName evidence="7">DNA cytosine methyltransferase</fullName>
    </submittedName>
</protein>
<comment type="similarity">
    <text evidence="5">Belongs to the class I-like SAM-binding methyltransferase superfamily. C5-methyltransferase family.</text>
</comment>
<dbReference type="AlphaFoldDB" id="A0ABD4XVS5"/>
<feature type="active site" evidence="5">
    <location>
        <position position="211"/>
    </location>
</feature>
<dbReference type="GO" id="GO:0009307">
    <property type="term" value="P:DNA restriction-modification system"/>
    <property type="evidence" value="ECO:0007669"/>
    <property type="project" value="UniProtKB-KW"/>
</dbReference>
<evidence type="ECO:0000256" key="3">
    <source>
        <dbReference type="ARBA" id="ARBA00022747"/>
    </source>
</evidence>
<dbReference type="RefSeq" id="WP_279648970.1">
    <property type="nucleotide sequence ID" value="NZ_JAOCDG010000003.1"/>
</dbReference>
<dbReference type="EMBL" id="JAOCDG010000003">
    <property type="protein sequence ID" value="MDH0686971.1"/>
    <property type="molecule type" value="Genomic_DNA"/>
</dbReference>
<gene>
    <name evidence="7" type="ORF">N5D09_02580</name>
</gene>
<dbReference type="Gene3D" id="3.40.50.150">
    <property type="entry name" value="Vaccinia Virus protein VP39"/>
    <property type="match status" value="1"/>
</dbReference>
<evidence type="ECO:0000256" key="6">
    <source>
        <dbReference type="SAM" id="MobiDB-lite"/>
    </source>
</evidence>